<dbReference type="CDD" id="cd08893">
    <property type="entry name" value="SRPBCC_CalC_Aha1-like_GntR-HTH"/>
    <property type="match status" value="1"/>
</dbReference>
<evidence type="ECO:0000313" key="4">
    <source>
        <dbReference type="Proteomes" id="UP000295509"/>
    </source>
</evidence>
<dbReference type="Pfam" id="PF08327">
    <property type="entry name" value="AHSA1"/>
    <property type="match status" value="1"/>
</dbReference>
<dbReference type="InterPro" id="IPR023393">
    <property type="entry name" value="START-like_dom_sf"/>
</dbReference>
<feature type="domain" description="Activator of Hsp90 ATPase homologue 1/2-like C-terminal" evidence="2">
    <location>
        <begin position="16"/>
        <end position="139"/>
    </location>
</feature>
<dbReference type="AlphaFoldDB" id="A0A4R8LZY7"/>
<dbReference type="Proteomes" id="UP000295509">
    <property type="component" value="Unassembled WGS sequence"/>
</dbReference>
<dbReference type="InterPro" id="IPR013538">
    <property type="entry name" value="ASHA1/2-like_C"/>
</dbReference>
<dbReference type="SUPFAM" id="SSF55961">
    <property type="entry name" value="Bet v1-like"/>
    <property type="match status" value="1"/>
</dbReference>
<dbReference type="OrthoDB" id="9800600at2"/>
<protein>
    <submittedName>
        <fullName evidence="3">ArsR family transcriptional regulator</fullName>
    </submittedName>
</protein>
<evidence type="ECO:0000313" key="3">
    <source>
        <dbReference type="EMBL" id="TDY52330.1"/>
    </source>
</evidence>
<evidence type="ECO:0000256" key="1">
    <source>
        <dbReference type="ARBA" id="ARBA00006817"/>
    </source>
</evidence>
<name>A0A4R8LZY7_9BURK</name>
<keyword evidence="4" id="KW-1185">Reference proteome</keyword>
<evidence type="ECO:0000259" key="2">
    <source>
        <dbReference type="Pfam" id="PF08327"/>
    </source>
</evidence>
<gene>
    <name evidence="3" type="ORF">BX592_105214</name>
</gene>
<dbReference type="Gene3D" id="3.30.530.20">
    <property type="match status" value="1"/>
</dbReference>
<comment type="caution">
    <text evidence="3">The sequence shown here is derived from an EMBL/GenBank/DDBJ whole genome shotgun (WGS) entry which is preliminary data.</text>
</comment>
<dbReference type="EMBL" id="SORE01000005">
    <property type="protein sequence ID" value="TDY52330.1"/>
    <property type="molecule type" value="Genomic_DNA"/>
</dbReference>
<dbReference type="RefSeq" id="WP_134191253.1">
    <property type="nucleotide sequence ID" value="NZ_JBHLUW010000027.1"/>
</dbReference>
<comment type="similarity">
    <text evidence="1">Belongs to the AHA1 family.</text>
</comment>
<sequence length="150" mass="17028">MKGSDTFVYVTYIRSSAEKIWAALTSPDFQRQYWFDMHCESDWQAGSSWRMVFPDGRVADTGEIVESTPPKRLVIRWHNEFRPELKAEGPSLCVMEIEPVGDASKLTITHSIDKEDSNFIRAVSGGWPRILSNLKSLLETGHVVLPTKDV</sequence>
<proteinExistence type="inferred from homology"/>
<accession>A0A4R8LZY7</accession>
<organism evidence="3 4">
    <name type="scientific">Paraburkholderia rhizosphaerae</name>
    <dbReference type="NCBI Taxonomy" id="480658"/>
    <lineage>
        <taxon>Bacteria</taxon>
        <taxon>Pseudomonadati</taxon>
        <taxon>Pseudomonadota</taxon>
        <taxon>Betaproteobacteria</taxon>
        <taxon>Burkholderiales</taxon>
        <taxon>Burkholderiaceae</taxon>
        <taxon>Paraburkholderia</taxon>
    </lineage>
</organism>
<reference evidence="3 4" key="1">
    <citation type="submission" date="2019-03" db="EMBL/GenBank/DDBJ databases">
        <title>Genomic Encyclopedia of Type Strains, Phase III (KMG-III): the genomes of soil and plant-associated and newly described type strains.</title>
        <authorList>
            <person name="Whitman W."/>
        </authorList>
    </citation>
    <scope>NUCLEOTIDE SEQUENCE [LARGE SCALE GENOMIC DNA]</scope>
    <source>
        <strain evidence="3 4">LMG 29544</strain>
    </source>
</reference>